<evidence type="ECO:0000256" key="4">
    <source>
        <dbReference type="ARBA" id="ARBA00022723"/>
    </source>
</evidence>
<accession>S8DTC0</accession>
<keyword evidence="11" id="KW-0119">Carbohydrate metabolism</keyword>
<feature type="compositionally biased region" description="Low complexity" evidence="16">
    <location>
        <begin position="306"/>
        <end position="330"/>
    </location>
</feature>
<evidence type="ECO:0000256" key="14">
    <source>
        <dbReference type="ARBA" id="ARBA00045077"/>
    </source>
</evidence>
<dbReference type="GO" id="GO:0030245">
    <property type="term" value="P:cellulose catabolic process"/>
    <property type="evidence" value="ECO:0007669"/>
    <property type="project" value="UniProtKB-KW"/>
</dbReference>
<evidence type="ECO:0000256" key="11">
    <source>
        <dbReference type="ARBA" id="ARBA00023277"/>
    </source>
</evidence>
<evidence type="ECO:0000256" key="1">
    <source>
        <dbReference type="ARBA" id="ARBA00001973"/>
    </source>
</evidence>
<name>S8DTC0_FOMSC</name>
<gene>
    <name evidence="19" type="ORF">FOMPIDRAFT_1131694</name>
</gene>
<dbReference type="GO" id="GO:0046872">
    <property type="term" value="F:metal ion binding"/>
    <property type="evidence" value="ECO:0007669"/>
    <property type="project" value="UniProtKB-KW"/>
</dbReference>
<evidence type="ECO:0000259" key="18">
    <source>
        <dbReference type="Pfam" id="PF03443"/>
    </source>
</evidence>
<keyword evidence="6" id="KW-0136">Cellulose degradation</keyword>
<evidence type="ECO:0000256" key="15">
    <source>
        <dbReference type="ARBA" id="ARBA00047174"/>
    </source>
</evidence>
<evidence type="ECO:0000256" key="7">
    <source>
        <dbReference type="ARBA" id="ARBA00023002"/>
    </source>
</evidence>
<dbReference type="GO" id="GO:0005576">
    <property type="term" value="C:extracellular region"/>
    <property type="evidence" value="ECO:0007669"/>
    <property type="project" value="UniProtKB-SubCell"/>
</dbReference>
<reference evidence="19 20" key="1">
    <citation type="journal article" date="2012" name="Science">
        <title>The Paleozoic origin of enzymatic lignin decomposition reconstructed from 31 fungal genomes.</title>
        <authorList>
            <person name="Floudas D."/>
            <person name="Binder M."/>
            <person name="Riley R."/>
            <person name="Barry K."/>
            <person name="Blanchette R.A."/>
            <person name="Henrissat B."/>
            <person name="Martinez A.T."/>
            <person name="Otillar R."/>
            <person name="Spatafora J.W."/>
            <person name="Yadav J.S."/>
            <person name="Aerts A."/>
            <person name="Benoit I."/>
            <person name="Boyd A."/>
            <person name="Carlson A."/>
            <person name="Copeland A."/>
            <person name="Coutinho P.M."/>
            <person name="de Vries R.P."/>
            <person name="Ferreira P."/>
            <person name="Findley K."/>
            <person name="Foster B."/>
            <person name="Gaskell J."/>
            <person name="Glotzer D."/>
            <person name="Gorecki P."/>
            <person name="Heitman J."/>
            <person name="Hesse C."/>
            <person name="Hori C."/>
            <person name="Igarashi K."/>
            <person name="Jurgens J.A."/>
            <person name="Kallen N."/>
            <person name="Kersten P."/>
            <person name="Kohler A."/>
            <person name="Kuees U."/>
            <person name="Kumar T.K.A."/>
            <person name="Kuo A."/>
            <person name="LaButti K."/>
            <person name="Larrondo L.F."/>
            <person name="Lindquist E."/>
            <person name="Ling A."/>
            <person name="Lombard V."/>
            <person name="Lucas S."/>
            <person name="Lundell T."/>
            <person name="Martin R."/>
            <person name="McLaughlin D.J."/>
            <person name="Morgenstern I."/>
            <person name="Morin E."/>
            <person name="Murat C."/>
            <person name="Nagy L.G."/>
            <person name="Nolan M."/>
            <person name="Ohm R.A."/>
            <person name="Patyshakuliyeva A."/>
            <person name="Rokas A."/>
            <person name="Ruiz-Duenas F.J."/>
            <person name="Sabat G."/>
            <person name="Salamov A."/>
            <person name="Samejima M."/>
            <person name="Schmutz J."/>
            <person name="Slot J.C."/>
            <person name="St John F."/>
            <person name="Stenlid J."/>
            <person name="Sun H."/>
            <person name="Sun S."/>
            <person name="Syed K."/>
            <person name="Tsang A."/>
            <person name="Wiebenga A."/>
            <person name="Young D."/>
            <person name="Pisabarro A."/>
            <person name="Eastwood D.C."/>
            <person name="Martin F."/>
            <person name="Cullen D."/>
            <person name="Grigoriev I.V."/>
            <person name="Hibbett D.S."/>
        </authorList>
    </citation>
    <scope>NUCLEOTIDE SEQUENCE</scope>
    <source>
        <strain evidence="20">FP-58527</strain>
    </source>
</reference>
<evidence type="ECO:0000256" key="10">
    <source>
        <dbReference type="ARBA" id="ARBA00023157"/>
    </source>
</evidence>
<dbReference type="Proteomes" id="UP000015241">
    <property type="component" value="Unassembled WGS sequence"/>
</dbReference>
<dbReference type="Gene3D" id="2.70.50.70">
    <property type="match status" value="1"/>
</dbReference>
<evidence type="ECO:0000256" key="9">
    <source>
        <dbReference type="ARBA" id="ARBA00023033"/>
    </source>
</evidence>
<keyword evidence="8" id="KW-0186">Copper</keyword>
<dbReference type="EC" id="1.14.99.56" evidence="15"/>
<evidence type="ECO:0000256" key="5">
    <source>
        <dbReference type="ARBA" id="ARBA00022729"/>
    </source>
</evidence>
<dbReference type="PANTHER" id="PTHR33353:SF10">
    <property type="entry name" value="ENDO-BETA-1,4-GLUCANASE D"/>
    <property type="match status" value="1"/>
</dbReference>
<evidence type="ECO:0000256" key="17">
    <source>
        <dbReference type="SAM" id="SignalP"/>
    </source>
</evidence>
<proteinExistence type="inferred from homology"/>
<dbReference type="HOGENOM" id="CLU_031730_2_1_1"/>
<evidence type="ECO:0000256" key="13">
    <source>
        <dbReference type="ARBA" id="ARBA00044502"/>
    </source>
</evidence>
<evidence type="ECO:0000256" key="12">
    <source>
        <dbReference type="ARBA" id="ARBA00023326"/>
    </source>
</evidence>
<comment type="similarity">
    <text evidence="13">Belongs to the polysaccharide monooxygenase AA9 family.</text>
</comment>
<dbReference type="OrthoDB" id="4849160at2759"/>
<keyword evidence="4" id="KW-0479">Metal-binding</keyword>
<keyword evidence="9" id="KW-0503">Monooxygenase</keyword>
<feature type="domain" description="Auxiliary Activity family 9 catalytic" evidence="18">
    <location>
        <begin position="21"/>
        <end position="230"/>
    </location>
</feature>
<organism evidence="19 20">
    <name type="scientific">Fomitopsis schrenkii</name>
    <name type="common">Brown rot fungus</name>
    <dbReference type="NCBI Taxonomy" id="2126942"/>
    <lineage>
        <taxon>Eukaryota</taxon>
        <taxon>Fungi</taxon>
        <taxon>Dikarya</taxon>
        <taxon>Basidiomycota</taxon>
        <taxon>Agaricomycotina</taxon>
        <taxon>Agaricomycetes</taxon>
        <taxon>Polyporales</taxon>
        <taxon>Fomitopsis</taxon>
    </lineage>
</organism>
<dbReference type="STRING" id="743788.S8DTC0"/>
<comment type="subcellular location">
    <subcellularLocation>
        <location evidence="2">Secreted</location>
    </subcellularLocation>
</comment>
<dbReference type="InterPro" id="IPR049892">
    <property type="entry name" value="AA9"/>
</dbReference>
<dbReference type="SMR" id="S8DTC0"/>
<dbReference type="PANTHER" id="PTHR33353">
    <property type="entry name" value="PUTATIVE (AFU_ORTHOLOGUE AFUA_1G12560)-RELATED"/>
    <property type="match status" value="1"/>
</dbReference>
<evidence type="ECO:0000256" key="8">
    <source>
        <dbReference type="ARBA" id="ARBA00023008"/>
    </source>
</evidence>
<evidence type="ECO:0000313" key="19">
    <source>
        <dbReference type="EMBL" id="EPS95842.1"/>
    </source>
</evidence>
<comment type="catalytic activity">
    <reaction evidence="14">
        <text>[(1-&gt;4)-beta-D-glucosyl]n+m + reduced acceptor + O2 = 4-dehydro-beta-D-glucosyl-[(1-&gt;4)-beta-D-glucosyl]n-1 + [(1-&gt;4)-beta-D-glucosyl]m + acceptor + H2O.</text>
        <dbReference type="EC" id="1.14.99.56"/>
    </reaction>
</comment>
<dbReference type="GO" id="GO:0004497">
    <property type="term" value="F:monooxygenase activity"/>
    <property type="evidence" value="ECO:0007669"/>
    <property type="project" value="UniProtKB-KW"/>
</dbReference>
<keyword evidence="3" id="KW-0964">Secreted</keyword>
<dbReference type="CDD" id="cd21175">
    <property type="entry name" value="LPMO_AA9"/>
    <property type="match status" value="1"/>
</dbReference>
<evidence type="ECO:0000256" key="2">
    <source>
        <dbReference type="ARBA" id="ARBA00004613"/>
    </source>
</evidence>
<feature type="signal peptide" evidence="17">
    <location>
        <begin position="1"/>
        <end position="20"/>
    </location>
</feature>
<dbReference type="InterPro" id="IPR005103">
    <property type="entry name" value="AA9_LPMO"/>
</dbReference>
<keyword evidence="12" id="KW-0624">Polysaccharide degradation</keyword>
<keyword evidence="10" id="KW-1015">Disulfide bond</keyword>
<dbReference type="EMBL" id="KE504199">
    <property type="protein sequence ID" value="EPS95842.1"/>
    <property type="molecule type" value="Genomic_DNA"/>
</dbReference>
<keyword evidence="5 17" id="KW-0732">Signal</keyword>
<dbReference type="InParanoid" id="S8DTC0"/>
<sequence>MRGWTASFLVPLLVALRASAHGYVSKIVIDGVAYAGNEPNDDTGSSPIRMISTIDPVKGANNSNIFCGQSAQVAAFTAPAKPGSNVTLQWSGAPGGGDNWPHNVGPIMSYMTACGSDDCSKFNSPSAEWFKIDELGMNSSNTWYQGYLTQGDSYTLTLPTNIKPGGYLIRHELLSLQLAMSPGGAEFYPMCAQVVISGSGSGTPSSGETCTFPGGYSDTDPGIYVPDVYNGNLDYIFPGPNISHLAYPGDGMITAKVPGGDAPPSGSAIGSSTVSVAVVAIPTGAGGGESSGTASGSQGGAGSVPGSGTTAGASGGVPTAGASSTAASSQPKCALKPPSGVAQSPLSTLSRRRLHHAIRRFFTRSS</sequence>
<evidence type="ECO:0000313" key="20">
    <source>
        <dbReference type="Proteomes" id="UP000015241"/>
    </source>
</evidence>
<protein>
    <recommendedName>
        <fullName evidence="15">lytic cellulose monooxygenase (C4-dehydrogenating)</fullName>
        <ecNumber evidence="15">1.14.99.56</ecNumber>
    </recommendedName>
</protein>
<feature type="chain" id="PRO_5004562506" description="lytic cellulose monooxygenase (C4-dehydrogenating)" evidence="17">
    <location>
        <begin position="21"/>
        <end position="366"/>
    </location>
</feature>
<evidence type="ECO:0000256" key="3">
    <source>
        <dbReference type="ARBA" id="ARBA00022525"/>
    </source>
</evidence>
<evidence type="ECO:0000256" key="16">
    <source>
        <dbReference type="SAM" id="MobiDB-lite"/>
    </source>
</evidence>
<dbReference type="eggNOG" id="ENOG502SKJ0">
    <property type="taxonomic scope" value="Eukaryota"/>
</dbReference>
<evidence type="ECO:0000256" key="6">
    <source>
        <dbReference type="ARBA" id="ARBA00023001"/>
    </source>
</evidence>
<keyword evidence="7" id="KW-0560">Oxidoreductase</keyword>
<feature type="region of interest" description="Disordered" evidence="16">
    <location>
        <begin position="286"/>
        <end position="348"/>
    </location>
</feature>
<keyword evidence="20" id="KW-1185">Reference proteome</keyword>
<dbReference type="AlphaFoldDB" id="S8DTC0"/>
<comment type="cofactor">
    <cofactor evidence="1">
        <name>Cu(2+)</name>
        <dbReference type="ChEBI" id="CHEBI:29036"/>
    </cofactor>
</comment>
<dbReference type="Pfam" id="PF03443">
    <property type="entry name" value="AA9"/>
    <property type="match status" value="1"/>
</dbReference>